<dbReference type="EMBL" id="CAJJDP010000005">
    <property type="protein sequence ID" value="CAD8135584.1"/>
    <property type="molecule type" value="Genomic_DNA"/>
</dbReference>
<comment type="caution">
    <text evidence="2">The sequence shown here is derived from an EMBL/GenBank/DDBJ whole genome shotgun (WGS) entry which is preliminary data.</text>
</comment>
<organism evidence="2 3">
    <name type="scientific">Paramecium octaurelia</name>
    <dbReference type="NCBI Taxonomy" id="43137"/>
    <lineage>
        <taxon>Eukaryota</taxon>
        <taxon>Sar</taxon>
        <taxon>Alveolata</taxon>
        <taxon>Ciliophora</taxon>
        <taxon>Intramacronucleata</taxon>
        <taxon>Oligohymenophorea</taxon>
        <taxon>Peniculida</taxon>
        <taxon>Parameciidae</taxon>
        <taxon>Paramecium</taxon>
    </lineage>
</organism>
<evidence type="ECO:0000313" key="3">
    <source>
        <dbReference type="Proteomes" id="UP000683925"/>
    </source>
</evidence>
<dbReference type="OrthoDB" id="305151at2759"/>
<proteinExistence type="predicted"/>
<reference evidence="2" key="1">
    <citation type="submission" date="2021-01" db="EMBL/GenBank/DDBJ databases">
        <authorList>
            <consortium name="Genoscope - CEA"/>
            <person name="William W."/>
        </authorList>
    </citation>
    <scope>NUCLEOTIDE SEQUENCE</scope>
</reference>
<accession>A0A8S1S9K3</accession>
<name>A0A8S1S9K3_PAROT</name>
<protein>
    <submittedName>
        <fullName evidence="2">Uncharacterized protein</fullName>
    </submittedName>
</protein>
<keyword evidence="1" id="KW-0175">Coiled coil</keyword>
<keyword evidence="3" id="KW-1185">Reference proteome</keyword>
<dbReference type="AlphaFoldDB" id="A0A8S1S9K3"/>
<evidence type="ECO:0000313" key="2">
    <source>
        <dbReference type="EMBL" id="CAD8135584.1"/>
    </source>
</evidence>
<gene>
    <name evidence="2" type="ORF">POCTA_138.1.T0060462</name>
</gene>
<sequence length="208" mass="24619">MSKKVKQLAEVIALQEKTIGKLQKIIETKKSKQIGSRKNQSIKLDQKYLVGTNAKPPRLDFNETNRSYRCRPSISQTHNQLSQISTDYIQDIQSLRGKIEGLQKEKQDRSLFFQDKENWNNNNNNNNYQKIEVLEKQIKDRESTINVLQEQLVQEKQLRQQTQQDLKQQRTIWNKMYSELSNEIKTLKTELRAFSSQPKKRSNQLFFS</sequence>
<evidence type="ECO:0000256" key="1">
    <source>
        <dbReference type="SAM" id="Coils"/>
    </source>
</evidence>
<feature type="coiled-coil region" evidence="1">
    <location>
        <begin position="131"/>
        <end position="197"/>
    </location>
</feature>
<dbReference type="Proteomes" id="UP000683925">
    <property type="component" value="Unassembled WGS sequence"/>
</dbReference>